<dbReference type="OrthoDB" id="185373at2759"/>
<dbReference type="PROSITE" id="PS51375">
    <property type="entry name" value="PPR"/>
    <property type="match status" value="3"/>
</dbReference>
<evidence type="ECO:0000313" key="5">
    <source>
        <dbReference type="Proteomes" id="UP000325577"/>
    </source>
</evidence>
<keyword evidence="2" id="KW-0677">Repeat</keyword>
<keyword evidence="5" id="KW-1185">Reference proteome</keyword>
<dbReference type="PANTHER" id="PTHR47941">
    <property type="entry name" value="PENTATRICOPEPTIDE REPEAT-CONTAINING PROTEIN 3, MITOCHONDRIAL"/>
    <property type="match status" value="1"/>
</dbReference>
<evidence type="ECO:0000256" key="3">
    <source>
        <dbReference type="PROSITE-ProRule" id="PRU00708"/>
    </source>
</evidence>
<evidence type="ECO:0000313" key="4">
    <source>
        <dbReference type="EMBL" id="KAA8536672.1"/>
    </source>
</evidence>
<evidence type="ECO:0000256" key="1">
    <source>
        <dbReference type="ARBA" id="ARBA00007626"/>
    </source>
</evidence>
<reference evidence="4 5" key="1">
    <citation type="submission" date="2019-09" db="EMBL/GenBank/DDBJ databases">
        <title>A chromosome-level genome assembly of the Chinese tupelo Nyssa sinensis.</title>
        <authorList>
            <person name="Yang X."/>
            <person name="Kang M."/>
            <person name="Yang Y."/>
            <person name="Xiong H."/>
            <person name="Wang M."/>
            <person name="Zhang Z."/>
            <person name="Wang Z."/>
            <person name="Wu H."/>
            <person name="Ma T."/>
            <person name="Liu J."/>
            <person name="Xi Z."/>
        </authorList>
    </citation>
    <scope>NUCLEOTIDE SEQUENCE [LARGE SCALE GENOMIC DNA]</scope>
    <source>
        <strain evidence="4">J267</strain>
        <tissue evidence="4">Leaf</tissue>
    </source>
</reference>
<evidence type="ECO:0008006" key="6">
    <source>
        <dbReference type="Google" id="ProtNLM"/>
    </source>
</evidence>
<accession>A0A5J5B484</accession>
<feature type="repeat" description="PPR" evidence="3">
    <location>
        <begin position="219"/>
        <end position="256"/>
    </location>
</feature>
<comment type="similarity">
    <text evidence="1">Belongs to the PPR family. P subfamily.</text>
</comment>
<dbReference type="Proteomes" id="UP000325577">
    <property type="component" value="Linkage Group LG16"/>
</dbReference>
<protein>
    <recommendedName>
        <fullName evidence="6">Pentacotripeptide-repeat region of PRORP domain-containing protein</fullName>
    </recommendedName>
</protein>
<name>A0A5J5B484_9ASTE</name>
<feature type="repeat" description="PPR" evidence="3">
    <location>
        <begin position="257"/>
        <end position="291"/>
    </location>
</feature>
<dbReference type="Gene3D" id="1.25.40.10">
    <property type="entry name" value="Tetratricopeptide repeat domain"/>
    <property type="match status" value="2"/>
</dbReference>
<organism evidence="4 5">
    <name type="scientific">Nyssa sinensis</name>
    <dbReference type="NCBI Taxonomy" id="561372"/>
    <lineage>
        <taxon>Eukaryota</taxon>
        <taxon>Viridiplantae</taxon>
        <taxon>Streptophyta</taxon>
        <taxon>Embryophyta</taxon>
        <taxon>Tracheophyta</taxon>
        <taxon>Spermatophyta</taxon>
        <taxon>Magnoliopsida</taxon>
        <taxon>eudicotyledons</taxon>
        <taxon>Gunneridae</taxon>
        <taxon>Pentapetalae</taxon>
        <taxon>asterids</taxon>
        <taxon>Cornales</taxon>
        <taxon>Nyssaceae</taxon>
        <taxon>Nyssa</taxon>
    </lineage>
</organism>
<dbReference type="InterPro" id="IPR011990">
    <property type="entry name" value="TPR-like_helical_dom_sf"/>
</dbReference>
<evidence type="ECO:0000256" key="2">
    <source>
        <dbReference type="ARBA" id="ARBA00022737"/>
    </source>
</evidence>
<dbReference type="EMBL" id="CM018039">
    <property type="protein sequence ID" value="KAA8536672.1"/>
    <property type="molecule type" value="Genomic_DNA"/>
</dbReference>
<proteinExistence type="inferred from homology"/>
<dbReference type="Pfam" id="PF13041">
    <property type="entry name" value="PPR_2"/>
    <property type="match status" value="1"/>
</dbReference>
<dbReference type="InterPro" id="IPR002885">
    <property type="entry name" value="PPR_rpt"/>
</dbReference>
<dbReference type="Pfam" id="PF01535">
    <property type="entry name" value="PPR"/>
    <property type="match status" value="2"/>
</dbReference>
<dbReference type="AlphaFoldDB" id="A0A5J5B484"/>
<gene>
    <name evidence="4" type="ORF">F0562_029150</name>
</gene>
<feature type="repeat" description="PPR" evidence="3">
    <location>
        <begin position="184"/>
        <end position="218"/>
    </location>
</feature>
<sequence>MAGAAISRSFIISNTPLSFSLYKSLSSKLRSHFYASTPPSFAIFTALPSNRSTTMATLVKRNTLSSTTQITIFGRPFSSASEEPSTIKRNTKVNFSFSESDDEDLEQTVTKKTKLPPPYDPFNKKPVIEEPEDPKNLQEVFYKIRSDGLINNAIKMFDALSKDGLTHEALELFGQIKDKGNMPDVVAHTAVIEAYANAGQGKEALKVYLRMLASGVAPNAYTYTVLIKGLANSGDAKLLGDAKKYVMEMMGKGMKPNAGTYVAVFEAFAREGKVEEGREFLVQMKAKGFVPDEKAVREVLREKRGPVFRSIMNLIFNN</sequence>
<dbReference type="NCBIfam" id="TIGR00756">
    <property type="entry name" value="PPR"/>
    <property type="match status" value="2"/>
</dbReference>